<reference evidence="2 3" key="1">
    <citation type="journal article" date="2018" name="Sci. Rep.">
        <title>Genomic signatures of local adaptation to the degree of environmental predictability in rotifers.</title>
        <authorList>
            <person name="Franch-Gras L."/>
            <person name="Hahn C."/>
            <person name="Garcia-Roger E.M."/>
            <person name="Carmona M.J."/>
            <person name="Serra M."/>
            <person name="Gomez A."/>
        </authorList>
    </citation>
    <scope>NUCLEOTIDE SEQUENCE [LARGE SCALE GENOMIC DNA]</scope>
    <source>
        <strain evidence="2">HYR1</strain>
    </source>
</reference>
<organism evidence="2 3">
    <name type="scientific">Brachionus plicatilis</name>
    <name type="common">Marine rotifer</name>
    <name type="synonym">Brachionus muelleri</name>
    <dbReference type="NCBI Taxonomy" id="10195"/>
    <lineage>
        <taxon>Eukaryota</taxon>
        <taxon>Metazoa</taxon>
        <taxon>Spiralia</taxon>
        <taxon>Gnathifera</taxon>
        <taxon>Rotifera</taxon>
        <taxon>Eurotatoria</taxon>
        <taxon>Monogononta</taxon>
        <taxon>Pseudotrocha</taxon>
        <taxon>Ploima</taxon>
        <taxon>Brachionidae</taxon>
        <taxon>Brachionus</taxon>
    </lineage>
</organism>
<sequence>MQAPMKKTYNKCSRLKAPEVFSGIKSLMLDKLDDVEDGMPLLPLTELEFKCENRKTSHPEFNEKKTKYSKKKNLVYRENGLKYFCLIRLLKMAIVSKFIFKLSWLIRVYIVSFSISSFLTSIL</sequence>
<comment type="caution">
    <text evidence="2">The sequence shown here is derived from an EMBL/GenBank/DDBJ whole genome shotgun (WGS) entry which is preliminary data.</text>
</comment>
<evidence type="ECO:0000256" key="1">
    <source>
        <dbReference type="SAM" id="Phobius"/>
    </source>
</evidence>
<keyword evidence="1" id="KW-0812">Transmembrane</keyword>
<gene>
    <name evidence="2" type="ORF">BpHYR1_024140</name>
</gene>
<name>A0A3M7TBD2_BRAPC</name>
<evidence type="ECO:0000313" key="2">
    <source>
        <dbReference type="EMBL" id="RNA45040.1"/>
    </source>
</evidence>
<keyword evidence="3" id="KW-1185">Reference proteome</keyword>
<protein>
    <submittedName>
        <fullName evidence="2">Uncharacterized protein</fullName>
    </submittedName>
</protein>
<feature type="transmembrane region" description="Helical" evidence="1">
    <location>
        <begin position="98"/>
        <end position="119"/>
    </location>
</feature>
<dbReference type="EMBL" id="REGN01000038">
    <property type="protein sequence ID" value="RNA45040.1"/>
    <property type="molecule type" value="Genomic_DNA"/>
</dbReference>
<accession>A0A3M7TBD2</accession>
<keyword evidence="1" id="KW-0472">Membrane</keyword>
<dbReference type="Proteomes" id="UP000276133">
    <property type="component" value="Unassembled WGS sequence"/>
</dbReference>
<dbReference type="AlphaFoldDB" id="A0A3M7TBD2"/>
<proteinExistence type="predicted"/>
<keyword evidence="1" id="KW-1133">Transmembrane helix</keyword>
<evidence type="ECO:0000313" key="3">
    <source>
        <dbReference type="Proteomes" id="UP000276133"/>
    </source>
</evidence>